<dbReference type="CDD" id="cd02062">
    <property type="entry name" value="Nitro_FMN_reductase"/>
    <property type="match status" value="1"/>
</dbReference>
<dbReference type="GO" id="GO:0016491">
    <property type="term" value="F:oxidoreductase activity"/>
    <property type="evidence" value="ECO:0007669"/>
    <property type="project" value="UniProtKB-KW"/>
</dbReference>
<evidence type="ECO:0000313" key="5">
    <source>
        <dbReference type="Proteomes" id="UP000011863"/>
    </source>
</evidence>
<evidence type="ECO:0000259" key="3">
    <source>
        <dbReference type="Pfam" id="PF00881"/>
    </source>
</evidence>
<keyword evidence="5" id="KW-1185">Reference proteome</keyword>
<sequence length="218" mass="23919">MDFDLDQTDHLLSTTRAVRKRLDLTREVPRELVLDCVRISTQAPAGGNYQKWRWVIVDDPDKKAVIADAYQRSYAPYIEKQRAAVAKAGNAASSDPIIDSSTHLAEVLADVPVLAIPCALGSPADAGDVQQGWWGSVIPAVWSYCLAARSRGLGTAWTTLHLPYANEVGEALGIPDTVTQLACIPTAYYTGDDFKLANRKPAEQVTYWNAWKNSEIES</sequence>
<gene>
    <name evidence="4" type="ORF">YM304_16660</name>
</gene>
<dbReference type="KEGG" id="aym:YM304_16660"/>
<accession>A0A6C7E660</accession>
<protein>
    <submittedName>
        <fullName evidence="4">Putative oxidoreductase</fullName>
    </submittedName>
</protein>
<keyword evidence="2" id="KW-0560">Oxidoreductase</keyword>
<dbReference type="Pfam" id="PF00881">
    <property type="entry name" value="Nitroreductase"/>
    <property type="match status" value="1"/>
</dbReference>
<proteinExistence type="inferred from homology"/>
<dbReference type="InterPro" id="IPR000415">
    <property type="entry name" value="Nitroreductase-like"/>
</dbReference>
<comment type="similarity">
    <text evidence="1">Belongs to the nitroreductase family.</text>
</comment>
<reference evidence="4 5" key="1">
    <citation type="journal article" date="2013" name="Int. J. Syst. Evol. Microbiol.">
        <title>Ilumatobacter nonamiense sp. nov. and Ilumatobacter coccineum sp. nov., isolated from seashore sand.</title>
        <authorList>
            <person name="Matsumoto A."/>
            <person name="Kasai H."/>
            <person name="Matsuo Y."/>
            <person name="Shizuri Y."/>
            <person name="Ichikawa N."/>
            <person name="Fujita N."/>
            <person name="Omura S."/>
            <person name="Takahashi Y."/>
        </authorList>
    </citation>
    <scope>NUCLEOTIDE SEQUENCE [LARGE SCALE GENOMIC DNA]</scope>
    <source>
        <strain evidence="5">NBRC 103263 / KCTC 29153 / YM16-304</strain>
    </source>
</reference>
<dbReference type="EMBL" id="AP012057">
    <property type="protein sequence ID" value="BAN01980.1"/>
    <property type="molecule type" value="Genomic_DNA"/>
</dbReference>
<feature type="domain" description="Nitroreductase" evidence="3">
    <location>
        <begin position="15"/>
        <end position="180"/>
    </location>
</feature>
<evidence type="ECO:0000313" key="4">
    <source>
        <dbReference type="EMBL" id="BAN01980.1"/>
    </source>
</evidence>
<dbReference type="SUPFAM" id="SSF55469">
    <property type="entry name" value="FMN-dependent nitroreductase-like"/>
    <property type="match status" value="1"/>
</dbReference>
<dbReference type="InterPro" id="IPR029479">
    <property type="entry name" value="Nitroreductase"/>
</dbReference>
<dbReference type="AlphaFoldDB" id="A0A6C7E660"/>
<dbReference type="Gene3D" id="3.40.109.10">
    <property type="entry name" value="NADH Oxidase"/>
    <property type="match status" value="1"/>
</dbReference>
<dbReference type="PANTHER" id="PTHR43673:SF10">
    <property type="entry name" value="NADH DEHYDROGENASE_NAD(P)H NITROREDUCTASE XCC3605-RELATED"/>
    <property type="match status" value="1"/>
</dbReference>
<evidence type="ECO:0000256" key="1">
    <source>
        <dbReference type="ARBA" id="ARBA00007118"/>
    </source>
</evidence>
<organism evidence="4 5">
    <name type="scientific">Ilumatobacter coccineus (strain NBRC 103263 / KCTC 29153 / YM16-304)</name>
    <dbReference type="NCBI Taxonomy" id="1313172"/>
    <lineage>
        <taxon>Bacteria</taxon>
        <taxon>Bacillati</taxon>
        <taxon>Actinomycetota</taxon>
        <taxon>Acidimicrobiia</taxon>
        <taxon>Acidimicrobiales</taxon>
        <taxon>Ilumatobacteraceae</taxon>
        <taxon>Ilumatobacter</taxon>
    </lineage>
</organism>
<dbReference type="RefSeq" id="WP_015441227.1">
    <property type="nucleotide sequence ID" value="NC_020520.1"/>
</dbReference>
<name>A0A6C7E660_ILUCY</name>
<dbReference type="Proteomes" id="UP000011863">
    <property type="component" value="Chromosome"/>
</dbReference>
<dbReference type="OrthoDB" id="3774920at2"/>
<evidence type="ECO:0000256" key="2">
    <source>
        <dbReference type="ARBA" id="ARBA00023002"/>
    </source>
</evidence>
<dbReference type="PANTHER" id="PTHR43673">
    <property type="entry name" value="NAD(P)H NITROREDUCTASE YDGI-RELATED"/>
    <property type="match status" value="1"/>
</dbReference>